<evidence type="ECO:0000256" key="6">
    <source>
        <dbReference type="ARBA" id="ARBA00023242"/>
    </source>
</evidence>
<keyword evidence="4" id="KW-0547">Nucleotide-binding</keyword>
<evidence type="ECO:0000256" key="4">
    <source>
        <dbReference type="ARBA" id="ARBA00022741"/>
    </source>
</evidence>
<dbReference type="SUPFAM" id="SSF52540">
    <property type="entry name" value="P-loop containing nucleoside triphosphate hydrolases"/>
    <property type="match status" value="1"/>
</dbReference>
<dbReference type="GeneID" id="89929251"/>
<dbReference type="CDD" id="cd01897">
    <property type="entry name" value="NOG"/>
    <property type="match status" value="1"/>
</dbReference>
<keyword evidence="8" id="KW-1133">Transmembrane helix</keyword>
<reference evidence="11 12" key="1">
    <citation type="submission" date="2023-08" db="EMBL/GenBank/DDBJ databases">
        <title>Black Yeasts Isolated from many extreme environments.</title>
        <authorList>
            <person name="Coleine C."/>
            <person name="Stajich J.E."/>
            <person name="Selbmann L."/>
        </authorList>
    </citation>
    <scope>NUCLEOTIDE SEQUENCE [LARGE SCALE GENOMIC DNA]</scope>
    <source>
        <strain evidence="11 12">CCFEE 5935</strain>
    </source>
</reference>
<dbReference type="GO" id="GO:0005525">
    <property type="term" value="F:GTP binding"/>
    <property type="evidence" value="ECO:0007669"/>
    <property type="project" value="UniProtKB-KW"/>
</dbReference>
<evidence type="ECO:0000259" key="10">
    <source>
        <dbReference type="PROSITE" id="PS51710"/>
    </source>
</evidence>
<dbReference type="GO" id="GO:0005730">
    <property type="term" value="C:nucleolus"/>
    <property type="evidence" value="ECO:0007669"/>
    <property type="project" value="UniProtKB-SubCell"/>
</dbReference>
<dbReference type="InterPro" id="IPR041623">
    <property type="entry name" value="NOG1_N"/>
</dbReference>
<feature type="chain" id="PRO_5043642490" evidence="9">
    <location>
        <begin position="26"/>
        <end position="1327"/>
    </location>
</feature>
<evidence type="ECO:0000313" key="12">
    <source>
        <dbReference type="Proteomes" id="UP001337655"/>
    </source>
</evidence>
<feature type="signal peptide" evidence="9">
    <location>
        <begin position="1"/>
        <end position="25"/>
    </location>
</feature>
<keyword evidence="8" id="KW-0812">Transmembrane</keyword>
<proteinExistence type="predicted"/>
<feature type="domain" description="OBG-type G" evidence="10">
    <location>
        <begin position="835"/>
        <end position="1007"/>
    </location>
</feature>
<dbReference type="Gene3D" id="2.40.70.10">
    <property type="entry name" value="Acid Proteases"/>
    <property type="match status" value="1"/>
</dbReference>
<feature type="region of interest" description="Disordered" evidence="7">
    <location>
        <begin position="527"/>
        <end position="595"/>
    </location>
</feature>
<keyword evidence="6" id="KW-0539">Nucleus</keyword>
<organism evidence="11 12">
    <name type="scientific">Saxophila tyrrhenica</name>
    <dbReference type="NCBI Taxonomy" id="1690608"/>
    <lineage>
        <taxon>Eukaryota</taxon>
        <taxon>Fungi</taxon>
        <taxon>Dikarya</taxon>
        <taxon>Ascomycota</taxon>
        <taxon>Pezizomycotina</taxon>
        <taxon>Dothideomycetes</taxon>
        <taxon>Dothideomycetidae</taxon>
        <taxon>Mycosphaerellales</taxon>
        <taxon>Extremaceae</taxon>
        <taxon>Saxophila</taxon>
    </lineage>
</organism>
<feature type="transmembrane region" description="Helical" evidence="8">
    <location>
        <begin position="499"/>
        <end position="521"/>
    </location>
</feature>
<dbReference type="Proteomes" id="UP001337655">
    <property type="component" value="Unassembled WGS sequence"/>
</dbReference>
<feature type="region of interest" description="Disordered" evidence="7">
    <location>
        <begin position="610"/>
        <end position="639"/>
    </location>
</feature>
<name>A0AAV9P3E5_9PEZI</name>
<sequence>MSSRRTPTTLAPLLAICLWAWRTTAFVNIPFSDTYYGVDGPWQAVSVNVGGWNDGTADRLQWTTMDLMPGGYYNSFALDNSLCSRGASEDCGKGGTWDVDSYTPIQYHPVWDYTRSSGQYMSGTIYTQNLNVNGDDQYTVPNASVAVASVGNQTLPSGNQIDIELGFFSLGADDPLQEFTTLSSGVNDSTINLNLMPGYFNSKKITKSSSFSLHIGSTAFDYPGSMYFGGYDKGRAIGPGTTWGTDTYPPLQDIILGVETGGSPFPFGKKSGLLISNTSTNEPIQVQPEPVVPYLHLPKQTCDKLAAQLPVTFDSSGYYLWDTQDPTYTNITTSAAYLGFVFPPAAGGTDDVIIKVPFALLVLNLTVEASGQSGSTPYFPCMPYDPDGGNWLLGRAFLQAALFGKNYGNGVWFLAQAPGPGSSRAGLGVEPHDIQAGATNLDYYPDDGRFADSWSNYWTVLEGDDSSSDSSDGGSSSGGSSSSSSDDDDDDGLSTGAQAGIGVGAAAVGIALLALLAWFFLRRRKTRKDSDSGHEQTPFTAAHYSDDPKTHSAPQQQWHSPQPEHRQPGSVHHSPYNEQPQPQYPNPGQNQGPYHQSAFRENYVPYKPEQGHELSELGGTAQNPVNELPGHDPQELEAPYKQERRTIFKPSRRNFTHHYTLHHTTATMKTTWKDIAPVPTSQEFLDIVLSRTQRRLPTQIRSGFKITRIRAFYIRKVKYTSETFAEKLSAILDGFPRLADIHPFHKDLLNTLYDADHFRIALGQLNTAKGLIETVARDYIRLLKYGQSLFQCKQLKRAALGRMATICKRLKDPLLYLEQVRQHLGRLPAIDPNTRTLLICGYPNVGKSSFLKNISRADVDVQPYAFTTKSLFVGHFDYKMLRFQAIDTPGILDHPLEEMNTIEMQSITAIAHLRSAIMYFMDLSEQCGYSVQAQMALFQSIKPLFANKLVFIVINKIDVMRPEDLDAETQAKLQELLNSGNVELLQLSCTTSEGLMNVRNAACDRLIAERNAQKLKAGTNATGEPTGRLGDVLRRIHVAQPLGGVVRESYIPEAALNRMKFDKEDPNRPKLMRDIEEENGGPGVFNINLKDNYLLENDEWKNDKVPEYYLGRNVADFVDPEIEAKLAALEDEEARLEAEGFYEGEEEDELEDADTADIRYKADLIREKRELIKNENRMRKSLKNRAVIPRSKKAVDLEKMEQGLANAGYDTSAISARARSASRPRGRTAASAADTPDGDAMDVDQTPKERLARSISVARVRSQSAVNRREDGVTDEVARTKADRLAKLGQKKMNRMARQGEADRHTTAAKPKWLFAGKRGIGSTRSR</sequence>
<feature type="compositionally biased region" description="Basic and acidic residues" evidence="7">
    <location>
        <begin position="1267"/>
        <end position="1286"/>
    </location>
</feature>
<dbReference type="InterPro" id="IPR027417">
    <property type="entry name" value="P-loop_NTPase"/>
</dbReference>
<feature type="region of interest" description="Disordered" evidence="7">
    <location>
        <begin position="1261"/>
        <end position="1327"/>
    </location>
</feature>
<protein>
    <submittedName>
        <fullName evidence="11">Nucleolar GTP-binding protein 1</fullName>
    </submittedName>
</protein>
<dbReference type="Pfam" id="PF06858">
    <property type="entry name" value="NOG1"/>
    <property type="match status" value="1"/>
</dbReference>
<evidence type="ECO:0000256" key="8">
    <source>
        <dbReference type="SAM" id="Phobius"/>
    </source>
</evidence>
<dbReference type="FunFam" id="3.40.50.300:FF:000496">
    <property type="entry name" value="Nucleolar GTP-binding protein 1"/>
    <property type="match status" value="1"/>
</dbReference>
<comment type="caution">
    <text evidence="11">The sequence shown here is derived from an EMBL/GenBank/DDBJ whole genome shotgun (WGS) entry which is preliminary data.</text>
</comment>
<dbReference type="RefSeq" id="XP_064656994.1">
    <property type="nucleotide sequence ID" value="XM_064805152.1"/>
</dbReference>
<evidence type="ECO:0000313" key="11">
    <source>
        <dbReference type="EMBL" id="KAK5167186.1"/>
    </source>
</evidence>
<evidence type="ECO:0000256" key="9">
    <source>
        <dbReference type="SAM" id="SignalP"/>
    </source>
</evidence>
<keyword evidence="9" id="KW-0732">Signal</keyword>
<dbReference type="Gene3D" id="3.40.50.300">
    <property type="entry name" value="P-loop containing nucleotide triphosphate hydrolases"/>
    <property type="match status" value="1"/>
</dbReference>
<evidence type="ECO:0000256" key="1">
    <source>
        <dbReference type="ARBA" id="ARBA00002889"/>
    </source>
</evidence>
<dbReference type="InterPro" id="IPR031167">
    <property type="entry name" value="G_OBG"/>
</dbReference>
<evidence type="ECO:0000256" key="3">
    <source>
        <dbReference type="ARBA" id="ARBA00022517"/>
    </source>
</evidence>
<feature type="region of interest" description="Disordered" evidence="7">
    <location>
        <begin position="463"/>
        <end position="495"/>
    </location>
</feature>
<dbReference type="EMBL" id="JAVRRT010000012">
    <property type="protein sequence ID" value="KAK5167186.1"/>
    <property type="molecule type" value="Genomic_DNA"/>
</dbReference>
<dbReference type="InterPro" id="IPR021109">
    <property type="entry name" value="Peptidase_aspartic_dom_sf"/>
</dbReference>
<feature type="compositionally biased region" description="Low complexity" evidence="7">
    <location>
        <begin position="468"/>
        <end position="484"/>
    </location>
</feature>
<comment type="function">
    <text evidence="1">Involved in the biogenesis of the 60S ribosomal subunit.</text>
</comment>
<keyword evidence="8" id="KW-0472">Membrane</keyword>
<accession>A0AAV9P3E5</accession>
<evidence type="ECO:0000256" key="2">
    <source>
        <dbReference type="ARBA" id="ARBA00004604"/>
    </source>
</evidence>
<feature type="region of interest" description="Disordered" evidence="7">
    <location>
        <begin position="1216"/>
        <end position="1247"/>
    </location>
</feature>
<comment type="subcellular location">
    <subcellularLocation>
        <location evidence="2">Nucleus</location>
        <location evidence="2">Nucleolus</location>
    </subcellularLocation>
</comment>
<dbReference type="Pfam" id="PF17835">
    <property type="entry name" value="NOG1_N"/>
    <property type="match status" value="1"/>
</dbReference>
<dbReference type="GO" id="GO:0042254">
    <property type="term" value="P:ribosome biogenesis"/>
    <property type="evidence" value="ECO:0007669"/>
    <property type="project" value="UniProtKB-KW"/>
</dbReference>
<dbReference type="PANTHER" id="PTHR45759">
    <property type="entry name" value="NUCLEOLAR GTP-BINDING PROTEIN 1"/>
    <property type="match status" value="1"/>
</dbReference>
<feature type="compositionally biased region" description="Basic and acidic residues" evidence="7">
    <location>
        <begin position="629"/>
        <end position="639"/>
    </location>
</feature>
<dbReference type="Pfam" id="PF08155">
    <property type="entry name" value="NOGCT"/>
    <property type="match status" value="1"/>
</dbReference>
<keyword evidence="5" id="KW-0342">GTP-binding</keyword>
<dbReference type="PROSITE" id="PS51710">
    <property type="entry name" value="G_OBG"/>
    <property type="match status" value="1"/>
</dbReference>
<evidence type="ECO:0000256" key="5">
    <source>
        <dbReference type="ARBA" id="ARBA00023134"/>
    </source>
</evidence>
<dbReference type="SUPFAM" id="SSF50630">
    <property type="entry name" value="Acid proteases"/>
    <property type="match status" value="1"/>
</dbReference>
<dbReference type="Gene3D" id="1.20.120.1190">
    <property type="match status" value="1"/>
</dbReference>
<evidence type="ECO:0000256" key="7">
    <source>
        <dbReference type="SAM" id="MobiDB-lite"/>
    </source>
</evidence>
<keyword evidence="3" id="KW-0690">Ribosome biogenesis</keyword>
<gene>
    <name evidence="11" type="primary">NOG1</name>
    <name evidence="11" type="ORF">LTR77_007917</name>
</gene>
<dbReference type="InterPro" id="IPR012973">
    <property type="entry name" value="NOG_C"/>
</dbReference>
<keyword evidence="12" id="KW-1185">Reference proteome</keyword>
<dbReference type="InterPro" id="IPR010674">
    <property type="entry name" value="NOG1_Rossman_fold_dom"/>
</dbReference>